<evidence type="ECO:0000313" key="2">
    <source>
        <dbReference type="EMBL" id="RAL04776.1"/>
    </source>
</evidence>
<name>A0A395HAU7_9EURO</name>
<organism evidence="2 3">
    <name type="scientific">Aspergillus ibericus CBS 121593</name>
    <dbReference type="NCBI Taxonomy" id="1448316"/>
    <lineage>
        <taxon>Eukaryota</taxon>
        <taxon>Fungi</taxon>
        <taxon>Dikarya</taxon>
        <taxon>Ascomycota</taxon>
        <taxon>Pezizomycotina</taxon>
        <taxon>Eurotiomycetes</taxon>
        <taxon>Eurotiomycetidae</taxon>
        <taxon>Eurotiales</taxon>
        <taxon>Aspergillaceae</taxon>
        <taxon>Aspergillus</taxon>
        <taxon>Aspergillus subgen. Circumdati</taxon>
    </lineage>
</organism>
<evidence type="ECO:0000256" key="1">
    <source>
        <dbReference type="SAM" id="MobiDB-lite"/>
    </source>
</evidence>
<dbReference type="Proteomes" id="UP000249402">
    <property type="component" value="Unassembled WGS sequence"/>
</dbReference>
<evidence type="ECO:0000313" key="3">
    <source>
        <dbReference type="Proteomes" id="UP000249402"/>
    </source>
</evidence>
<protein>
    <submittedName>
        <fullName evidence="2">Uncharacterized protein</fullName>
    </submittedName>
</protein>
<dbReference type="EMBL" id="KZ824423">
    <property type="protein sequence ID" value="RAL04776.1"/>
    <property type="molecule type" value="Genomic_DNA"/>
</dbReference>
<proteinExistence type="predicted"/>
<reference evidence="2 3" key="1">
    <citation type="submission" date="2018-02" db="EMBL/GenBank/DDBJ databases">
        <title>The genomes of Aspergillus section Nigri reveals drivers in fungal speciation.</title>
        <authorList>
            <consortium name="DOE Joint Genome Institute"/>
            <person name="Vesth T.C."/>
            <person name="Nybo J."/>
            <person name="Theobald S."/>
            <person name="Brandl J."/>
            <person name="Frisvad J.C."/>
            <person name="Nielsen K.F."/>
            <person name="Lyhne E.K."/>
            <person name="Kogle M.E."/>
            <person name="Kuo A."/>
            <person name="Riley R."/>
            <person name="Clum A."/>
            <person name="Nolan M."/>
            <person name="Lipzen A."/>
            <person name="Salamov A."/>
            <person name="Henrissat B."/>
            <person name="Wiebenga A."/>
            <person name="De vries R.P."/>
            <person name="Grigoriev I.V."/>
            <person name="Mortensen U.H."/>
            <person name="Andersen M.R."/>
            <person name="Baker S.E."/>
        </authorList>
    </citation>
    <scope>NUCLEOTIDE SEQUENCE [LARGE SCALE GENOMIC DNA]</scope>
    <source>
        <strain evidence="2 3">CBS 121593</strain>
    </source>
</reference>
<accession>A0A395HAU7</accession>
<dbReference type="AlphaFoldDB" id="A0A395HAU7"/>
<dbReference type="VEuPathDB" id="FungiDB:BO80DRAFT_208211"/>
<feature type="region of interest" description="Disordered" evidence="1">
    <location>
        <begin position="14"/>
        <end position="39"/>
    </location>
</feature>
<dbReference type="RefSeq" id="XP_025579103.1">
    <property type="nucleotide sequence ID" value="XM_025714282.1"/>
</dbReference>
<gene>
    <name evidence="2" type="ORF">BO80DRAFT_208211</name>
</gene>
<sequence length="104" mass="11842">MKKAMVFLLPLTFQPHPRRTSPPDDYETPEGVLDCGTRTPRSVHANGMQKLETAGTWFWSDPAGPFKDARLHHRQTLLFLFLAVWHPSRRCVNLTPTTYLVPAA</sequence>
<keyword evidence="3" id="KW-1185">Reference proteome</keyword>
<dbReference type="GeneID" id="37219147"/>